<reference evidence="2 3" key="1">
    <citation type="submission" date="2020-08" db="EMBL/GenBank/DDBJ databases">
        <title>Sequencing the genomes of 1000 actinobacteria strains.</title>
        <authorList>
            <person name="Klenk H.-P."/>
        </authorList>
    </citation>
    <scope>NUCLEOTIDE SEQUENCE [LARGE SCALE GENOMIC DNA]</scope>
    <source>
        <strain evidence="2 3">DSM 46659</strain>
    </source>
</reference>
<dbReference type="EMBL" id="JACHDS010000001">
    <property type="protein sequence ID" value="MBB6173995.1"/>
    <property type="molecule type" value="Genomic_DNA"/>
</dbReference>
<keyword evidence="1" id="KW-0472">Membrane</keyword>
<organism evidence="2 3">
    <name type="scientific">Nocardiopsis mwathae</name>
    <dbReference type="NCBI Taxonomy" id="1472723"/>
    <lineage>
        <taxon>Bacteria</taxon>
        <taxon>Bacillati</taxon>
        <taxon>Actinomycetota</taxon>
        <taxon>Actinomycetes</taxon>
        <taxon>Streptosporangiales</taxon>
        <taxon>Nocardiopsidaceae</taxon>
        <taxon>Nocardiopsis</taxon>
    </lineage>
</organism>
<dbReference type="AlphaFoldDB" id="A0A7W9YKS5"/>
<proteinExistence type="predicted"/>
<dbReference type="Proteomes" id="UP000546642">
    <property type="component" value="Unassembled WGS sequence"/>
</dbReference>
<name>A0A7W9YKS5_9ACTN</name>
<gene>
    <name evidence="2" type="ORF">HNR23_004055</name>
</gene>
<sequence>MPTLCDHHDRNETRLSYEERALRQNRRFMHWVWLLPLCVALGAVATVVTGQSVWTSAGCAAGIALWFVLGSLALWVRRW</sequence>
<keyword evidence="1" id="KW-1133">Transmembrane helix</keyword>
<protein>
    <submittedName>
        <fullName evidence="2">Uncharacterized protein</fullName>
    </submittedName>
</protein>
<dbReference type="RefSeq" id="WP_184077758.1">
    <property type="nucleotide sequence ID" value="NZ_JACHDS010000001.1"/>
</dbReference>
<keyword evidence="3" id="KW-1185">Reference proteome</keyword>
<evidence type="ECO:0000256" key="1">
    <source>
        <dbReference type="SAM" id="Phobius"/>
    </source>
</evidence>
<keyword evidence="1" id="KW-0812">Transmembrane</keyword>
<accession>A0A7W9YKS5</accession>
<comment type="caution">
    <text evidence="2">The sequence shown here is derived from an EMBL/GenBank/DDBJ whole genome shotgun (WGS) entry which is preliminary data.</text>
</comment>
<feature type="transmembrane region" description="Helical" evidence="1">
    <location>
        <begin position="54"/>
        <end position="76"/>
    </location>
</feature>
<feature type="transmembrane region" description="Helical" evidence="1">
    <location>
        <begin position="28"/>
        <end position="48"/>
    </location>
</feature>
<evidence type="ECO:0000313" key="3">
    <source>
        <dbReference type="Proteomes" id="UP000546642"/>
    </source>
</evidence>
<evidence type="ECO:0000313" key="2">
    <source>
        <dbReference type="EMBL" id="MBB6173995.1"/>
    </source>
</evidence>